<evidence type="ECO:0000313" key="2">
    <source>
        <dbReference type="EMBL" id="SVC43418.1"/>
    </source>
</evidence>
<feature type="transmembrane region" description="Helical" evidence="1">
    <location>
        <begin position="27"/>
        <end position="47"/>
    </location>
</feature>
<keyword evidence="1" id="KW-0472">Membrane</keyword>
<evidence type="ECO:0008006" key="3">
    <source>
        <dbReference type="Google" id="ProtNLM"/>
    </source>
</evidence>
<keyword evidence="1" id="KW-1133">Transmembrane helix</keyword>
<dbReference type="EMBL" id="UINC01090999">
    <property type="protein sequence ID" value="SVC43418.1"/>
    <property type="molecule type" value="Genomic_DNA"/>
</dbReference>
<dbReference type="InterPro" id="IPR035437">
    <property type="entry name" value="SNase_OB-fold_sf"/>
</dbReference>
<dbReference type="Gene3D" id="2.40.50.90">
    <property type="match status" value="1"/>
</dbReference>
<reference evidence="2" key="1">
    <citation type="submission" date="2018-05" db="EMBL/GenBank/DDBJ databases">
        <authorList>
            <person name="Lanie J.A."/>
            <person name="Ng W.-L."/>
            <person name="Kazmierczak K.M."/>
            <person name="Andrzejewski T.M."/>
            <person name="Davidsen T.M."/>
            <person name="Wayne K.J."/>
            <person name="Tettelin H."/>
            <person name="Glass J.I."/>
            <person name="Rusch D."/>
            <person name="Podicherti R."/>
            <person name="Tsui H.-C.T."/>
            <person name="Winkler M.E."/>
        </authorList>
    </citation>
    <scope>NUCLEOTIDE SEQUENCE</scope>
</reference>
<organism evidence="2">
    <name type="scientific">marine metagenome</name>
    <dbReference type="NCBI Taxonomy" id="408172"/>
    <lineage>
        <taxon>unclassified sequences</taxon>
        <taxon>metagenomes</taxon>
        <taxon>ecological metagenomes</taxon>
    </lineage>
</organism>
<gene>
    <name evidence="2" type="ORF">METZ01_LOCUS296272</name>
</gene>
<proteinExistence type="predicted"/>
<sequence>MHTGKLNLADFILNKKTSALLKKLSRFFARITVCSVVLGLCLSLILIPQQILAEEEQALPKKWKNISLKKMKLQVIDGDTFDADFNRNGRFSNPQERVRLLYVDTPELKKSHKGKDPKLGL</sequence>
<protein>
    <recommendedName>
        <fullName evidence="3">TNase-like domain-containing protein</fullName>
    </recommendedName>
</protein>
<dbReference type="AlphaFoldDB" id="A0A382M481"/>
<evidence type="ECO:0000256" key="1">
    <source>
        <dbReference type="SAM" id="Phobius"/>
    </source>
</evidence>
<feature type="non-terminal residue" evidence="2">
    <location>
        <position position="121"/>
    </location>
</feature>
<name>A0A382M481_9ZZZZ</name>
<accession>A0A382M481</accession>
<keyword evidence="1" id="KW-0812">Transmembrane</keyword>